<dbReference type="Proteomes" id="UP000677054">
    <property type="component" value="Unassembled WGS sequence"/>
</dbReference>
<reference evidence="3" key="1">
    <citation type="submission" date="2020-11" db="EMBL/GenBank/DDBJ databases">
        <authorList>
            <person name="Tran Van P."/>
        </authorList>
    </citation>
    <scope>NUCLEOTIDE SEQUENCE</scope>
</reference>
<evidence type="ECO:0000256" key="2">
    <source>
        <dbReference type="SAM" id="Phobius"/>
    </source>
</evidence>
<evidence type="ECO:0000313" key="4">
    <source>
        <dbReference type="Proteomes" id="UP000677054"/>
    </source>
</evidence>
<evidence type="ECO:0000313" key="3">
    <source>
        <dbReference type="EMBL" id="CAD7252195.1"/>
    </source>
</evidence>
<proteinExistence type="predicted"/>
<feature type="region of interest" description="Disordered" evidence="1">
    <location>
        <begin position="72"/>
        <end position="109"/>
    </location>
</feature>
<dbReference type="AlphaFoldDB" id="A0A7R9ADS0"/>
<evidence type="ECO:0000256" key="1">
    <source>
        <dbReference type="SAM" id="MobiDB-lite"/>
    </source>
</evidence>
<organism evidence="3">
    <name type="scientific">Darwinula stevensoni</name>
    <dbReference type="NCBI Taxonomy" id="69355"/>
    <lineage>
        <taxon>Eukaryota</taxon>
        <taxon>Metazoa</taxon>
        <taxon>Ecdysozoa</taxon>
        <taxon>Arthropoda</taxon>
        <taxon>Crustacea</taxon>
        <taxon>Oligostraca</taxon>
        <taxon>Ostracoda</taxon>
        <taxon>Podocopa</taxon>
        <taxon>Podocopida</taxon>
        <taxon>Darwinulocopina</taxon>
        <taxon>Darwinuloidea</taxon>
        <taxon>Darwinulidae</taxon>
        <taxon>Darwinula</taxon>
    </lineage>
</organism>
<keyword evidence="2" id="KW-0812">Transmembrane</keyword>
<dbReference type="EMBL" id="LR903707">
    <property type="protein sequence ID" value="CAD7252195.1"/>
    <property type="molecule type" value="Genomic_DNA"/>
</dbReference>
<gene>
    <name evidence="3" type="ORF">DSTB1V02_LOCUS11953</name>
</gene>
<name>A0A7R9ADS0_9CRUS</name>
<sequence>MRSPVLPPPSVFAPYINPVSLLPFSVCHPHILLSLKELLPTIIMKLIGIGLVLLVLLEAFFVLGDPNADPEAKAVADPNASPDPIARAYPSSSSSSFSSGGRDNGKKSI</sequence>
<accession>A0A7R9ADS0</accession>
<keyword evidence="4" id="KW-1185">Reference proteome</keyword>
<dbReference type="EMBL" id="CAJPEV010004190">
    <property type="protein sequence ID" value="CAG0901349.1"/>
    <property type="molecule type" value="Genomic_DNA"/>
</dbReference>
<protein>
    <submittedName>
        <fullName evidence="3">Uncharacterized protein</fullName>
    </submittedName>
</protein>
<keyword evidence="2" id="KW-0472">Membrane</keyword>
<feature type="transmembrane region" description="Helical" evidence="2">
    <location>
        <begin position="42"/>
        <end position="63"/>
    </location>
</feature>
<keyword evidence="2" id="KW-1133">Transmembrane helix</keyword>